<feature type="region of interest" description="Disordered" evidence="1">
    <location>
        <begin position="1"/>
        <end position="20"/>
    </location>
</feature>
<sequence>MDYESSNSRDSKASGMLSGKIRELKRLQSSRFKSSKAGYDKLEPGQTRAATIATNKELTLIGAMEKARVACAVTSHSRLVLNPSAWGCRKDDISSLTANLSCVSSKEIACCKQSIAPVFSIKHAQRSYMNQRTNDRA</sequence>
<evidence type="ECO:0000313" key="3">
    <source>
        <dbReference type="Proteomes" id="UP000299102"/>
    </source>
</evidence>
<dbReference type="AlphaFoldDB" id="A0A4C1ULW3"/>
<evidence type="ECO:0000256" key="1">
    <source>
        <dbReference type="SAM" id="MobiDB-lite"/>
    </source>
</evidence>
<name>A0A4C1ULW3_EUMVA</name>
<proteinExistence type="predicted"/>
<reference evidence="2 3" key="1">
    <citation type="journal article" date="2019" name="Commun. Biol.">
        <title>The bagworm genome reveals a unique fibroin gene that provides high tensile strength.</title>
        <authorList>
            <person name="Kono N."/>
            <person name="Nakamura H."/>
            <person name="Ohtoshi R."/>
            <person name="Tomita M."/>
            <person name="Numata K."/>
            <person name="Arakawa K."/>
        </authorList>
    </citation>
    <scope>NUCLEOTIDE SEQUENCE [LARGE SCALE GENOMIC DNA]</scope>
</reference>
<evidence type="ECO:0000313" key="2">
    <source>
        <dbReference type="EMBL" id="GBP27431.1"/>
    </source>
</evidence>
<protein>
    <submittedName>
        <fullName evidence="2">Uncharacterized protein</fullName>
    </submittedName>
</protein>
<keyword evidence="3" id="KW-1185">Reference proteome</keyword>
<gene>
    <name evidence="2" type="ORF">EVAR_17133_1</name>
</gene>
<dbReference type="Proteomes" id="UP000299102">
    <property type="component" value="Unassembled WGS sequence"/>
</dbReference>
<organism evidence="2 3">
    <name type="scientific">Eumeta variegata</name>
    <name type="common">Bagworm moth</name>
    <name type="synonym">Eumeta japonica</name>
    <dbReference type="NCBI Taxonomy" id="151549"/>
    <lineage>
        <taxon>Eukaryota</taxon>
        <taxon>Metazoa</taxon>
        <taxon>Ecdysozoa</taxon>
        <taxon>Arthropoda</taxon>
        <taxon>Hexapoda</taxon>
        <taxon>Insecta</taxon>
        <taxon>Pterygota</taxon>
        <taxon>Neoptera</taxon>
        <taxon>Endopterygota</taxon>
        <taxon>Lepidoptera</taxon>
        <taxon>Glossata</taxon>
        <taxon>Ditrysia</taxon>
        <taxon>Tineoidea</taxon>
        <taxon>Psychidae</taxon>
        <taxon>Oiketicinae</taxon>
        <taxon>Eumeta</taxon>
    </lineage>
</organism>
<accession>A0A4C1ULW3</accession>
<dbReference type="EMBL" id="BGZK01000193">
    <property type="protein sequence ID" value="GBP27431.1"/>
    <property type="molecule type" value="Genomic_DNA"/>
</dbReference>
<comment type="caution">
    <text evidence="2">The sequence shown here is derived from an EMBL/GenBank/DDBJ whole genome shotgun (WGS) entry which is preliminary data.</text>
</comment>